<proteinExistence type="predicted"/>
<feature type="compositionally biased region" description="Basic and acidic residues" evidence="1">
    <location>
        <begin position="445"/>
        <end position="463"/>
    </location>
</feature>
<evidence type="ECO:0000313" key="2">
    <source>
        <dbReference type="Proteomes" id="UP000695022"/>
    </source>
</evidence>
<feature type="compositionally biased region" description="Acidic residues" evidence="1">
    <location>
        <begin position="95"/>
        <end position="106"/>
    </location>
</feature>
<evidence type="ECO:0000256" key="1">
    <source>
        <dbReference type="SAM" id="MobiDB-lite"/>
    </source>
</evidence>
<feature type="compositionally biased region" description="Basic and acidic residues" evidence="1">
    <location>
        <begin position="623"/>
        <end position="641"/>
    </location>
</feature>
<evidence type="ECO:0000313" key="3">
    <source>
        <dbReference type="RefSeq" id="XP_014674753.1"/>
    </source>
</evidence>
<feature type="compositionally biased region" description="Basic and acidic residues" evidence="1">
    <location>
        <begin position="75"/>
        <end position="87"/>
    </location>
</feature>
<feature type="region of interest" description="Disordered" evidence="1">
    <location>
        <begin position="168"/>
        <end position="222"/>
    </location>
</feature>
<feature type="region of interest" description="Disordered" evidence="1">
    <location>
        <begin position="127"/>
        <end position="154"/>
    </location>
</feature>
<sequence>MVKNASRYAWRKGNPGRYKTFQITISEINEAEDLLTKDTAKDTTEDACGPIADNRLNLRLEAVKKQLNKVERPLENVQEDRLADSRGDTVTPLKEEDEEEGELPEDELSTMSLVEKMSLFAQFEREQRLGKAKAHSPRHPRRKNALRSQTQPVTVSEVKEAAVLADVIERRQTPEKRASPEKQVAPPGSEEAGTTKAPEATSRWRSGAEADDNASSGYQDNSSKLSLAEKLRLFTAAAKRAPHRPLGVAPRRRRRANVSRFSTQPVTEEEVKEAEFTFNPLLASLVKPPDAGILSGLPIRAARSLAYTMAGQTLAGLADKRTRITSQSNEEEVLPFPAEVDPAKVKEEIAKVVEDIARIAENPADIIEAPAQVLKGPLKVSEAAAQVVENPSIVTEDLVKDMECIAMAAEDESGILKNNYEAGSIEERSELVVKMTTISIEESDEKNGMHRTLRDETQTEKAEMMSEYRAGPTLTESRRCGSKVMEADDNEGSPPATNCSTPLQQRLALLEKQGNEGWKKRVKQPDLGCITNVTLPSGEEVPVHLRGKSVIDRLSQLETSQEGWKQRRPERDSAQFTVAGKMGLTFDTSSPPTTPNRLRKNKKTPPQKVYMGSRPRSQTDPSVELKEEVRTPIRKSDSLSAADRKVNSEILTPIMPKTEGATYRVATAVKDGSTYHTSTPLVGAEDPAATRVALPTTNDDSFEKFFVSKQEGQRLLELEDSDLDAVKTESSDRLQFGRTVKHYERSWQSEPVRGTTARVTFS</sequence>
<accession>A0ABM1ERD2</accession>
<feature type="compositionally biased region" description="Polar residues" evidence="1">
    <location>
        <begin position="213"/>
        <end position="222"/>
    </location>
</feature>
<feature type="region of interest" description="Disordered" evidence="1">
    <location>
        <begin position="581"/>
        <end position="641"/>
    </location>
</feature>
<feature type="region of interest" description="Disordered" evidence="1">
    <location>
        <begin position="444"/>
        <end position="463"/>
    </location>
</feature>
<name>A0ABM1ERD2_PRICU</name>
<protein>
    <submittedName>
        <fullName evidence="3">Supervillin-like</fullName>
    </submittedName>
</protein>
<organism evidence="2 3">
    <name type="scientific">Priapulus caudatus</name>
    <name type="common">Priapulid worm</name>
    <dbReference type="NCBI Taxonomy" id="37621"/>
    <lineage>
        <taxon>Eukaryota</taxon>
        <taxon>Metazoa</taxon>
        <taxon>Ecdysozoa</taxon>
        <taxon>Scalidophora</taxon>
        <taxon>Priapulida</taxon>
        <taxon>Priapulimorpha</taxon>
        <taxon>Priapulimorphida</taxon>
        <taxon>Priapulidae</taxon>
        <taxon>Priapulus</taxon>
    </lineage>
</organism>
<feature type="compositionally biased region" description="Basic residues" evidence="1">
    <location>
        <begin position="130"/>
        <end position="145"/>
    </location>
</feature>
<feature type="region of interest" description="Disordered" evidence="1">
    <location>
        <begin position="75"/>
        <end position="106"/>
    </location>
</feature>
<dbReference type="GeneID" id="106814891"/>
<reference evidence="3" key="1">
    <citation type="submission" date="2025-08" db="UniProtKB">
        <authorList>
            <consortium name="RefSeq"/>
        </authorList>
    </citation>
    <scope>IDENTIFICATION</scope>
</reference>
<dbReference type="Proteomes" id="UP000695022">
    <property type="component" value="Unplaced"/>
</dbReference>
<gene>
    <name evidence="3" type="primary">LOC106814891</name>
</gene>
<dbReference type="Gene3D" id="6.10.250.1010">
    <property type="match status" value="1"/>
</dbReference>
<keyword evidence="2" id="KW-1185">Reference proteome</keyword>
<feature type="compositionally biased region" description="Basic and acidic residues" evidence="1">
    <location>
        <begin position="168"/>
        <end position="180"/>
    </location>
</feature>
<dbReference type="RefSeq" id="XP_014674753.1">
    <property type="nucleotide sequence ID" value="XM_014819267.1"/>
</dbReference>